<evidence type="ECO:0000313" key="4">
    <source>
        <dbReference type="Proteomes" id="UP001153069"/>
    </source>
</evidence>
<dbReference type="Proteomes" id="UP001153069">
    <property type="component" value="Unassembled WGS sequence"/>
</dbReference>
<name>A0A9N8DNP6_9STRA</name>
<dbReference type="AlphaFoldDB" id="A0A9N8DNP6"/>
<evidence type="ECO:0000256" key="1">
    <source>
        <dbReference type="SAM" id="MobiDB-lite"/>
    </source>
</evidence>
<comment type="caution">
    <text evidence="3">The sequence shown here is derived from an EMBL/GenBank/DDBJ whole genome shotgun (WGS) entry which is preliminary data.</text>
</comment>
<keyword evidence="4" id="KW-1185">Reference proteome</keyword>
<feature type="domain" description="CRAL-TRIO" evidence="2">
    <location>
        <begin position="158"/>
        <end position="275"/>
    </location>
</feature>
<dbReference type="InterPro" id="IPR001251">
    <property type="entry name" value="CRAL-TRIO_dom"/>
</dbReference>
<evidence type="ECO:0000259" key="2">
    <source>
        <dbReference type="Pfam" id="PF00650"/>
    </source>
</evidence>
<protein>
    <recommendedName>
        <fullName evidence="2">CRAL-TRIO domain-containing protein</fullName>
    </recommendedName>
</protein>
<feature type="region of interest" description="Disordered" evidence="1">
    <location>
        <begin position="39"/>
        <end position="67"/>
    </location>
</feature>
<organism evidence="3 4">
    <name type="scientific">Seminavis robusta</name>
    <dbReference type="NCBI Taxonomy" id="568900"/>
    <lineage>
        <taxon>Eukaryota</taxon>
        <taxon>Sar</taxon>
        <taxon>Stramenopiles</taxon>
        <taxon>Ochrophyta</taxon>
        <taxon>Bacillariophyta</taxon>
        <taxon>Bacillariophyceae</taxon>
        <taxon>Bacillariophycidae</taxon>
        <taxon>Naviculales</taxon>
        <taxon>Naviculaceae</taxon>
        <taxon>Seminavis</taxon>
    </lineage>
</organism>
<dbReference type="Pfam" id="PF00650">
    <property type="entry name" value="CRAL_TRIO"/>
    <property type="match status" value="1"/>
</dbReference>
<proteinExistence type="predicted"/>
<reference evidence="3" key="1">
    <citation type="submission" date="2020-06" db="EMBL/GenBank/DDBJ databases">
        <authorList>
            <consortium name="Plant Systems Biology data submission"/>
        </authorList>
    </citation>
    <scope>NUCLEOTIDE SEQUENCE</scope>
    <source>
        <strain evidence="3">D6</strain>
    </source>
</reference>
<evidence type="ECO:0000313" key="3">
    <source>
        <dbReference type="EMBL" id="CAB9503119.1"/>
    </source>
</evidence>
<dbReference type="InterPro" id="IPR036865">
    <property type="entry name" value="CRAL-TRIO_dom_sf"/>
</dbReference>
<dbReference type="Gene3D" id="3.40.525.10">
    <property type="entry name" value="CRAL-TRIO lipid binding domain"/>
    <property type="match status" value="1"/>
</dbReference>
<dbReference type="CDD" id="cd00170">
    <property type="entry name" value="SEC14"/>
    <property type="match status" value="1"/>
</dbReference>
<dbReference type="EMBL" id="CAICTM010000155">
    <property type="protein sequence ID" value="CAB9503119.1"/>
    <property type="molecule type" value="Genomic_DNA"/>
</dbReference>
<accession>A0A9N8DNP6</accession>
<dbReference type="OrthoDB" id="75724at2759"/>
<dbReference type="SUPFAM" id="SSF52087">
    <property type="entry name" value="CRAL/TRIO domain"/>
    <property type="match status" value="1"/>
</dbReference>
<sequence>MAEVIEDYEAVRNEQHGQVRINDDAIDEGEDLEEVYDEAGDREAADAADAQTNNVRPPLSLDSPGRMNLSEEERNLAINIKEAIAAAPDVDSVSDFMCVQLALIDGDNTDAAIERVHHLQCFREEYGILDSAQDGVKCFGDYMKLFPGFHLCFSYYHDSGSYVMIYDNTKFEVREVRSPERIHAWLGGSYYTCTIFCPDFEAIRNGTVLVVECEGYDWKTDMDFKSLKKVWSEVATVYPVCFDKVKYFNASSTMNVVVSMLKPFLPKHLRNNIEFGCQFEQRLDALYLVPSMEEANQRLLARVDATLQRRYENERTFRL</sequence>
<gene>
    <name evidence="3" type="ORF">SEMRO_156_G070870.1</name>
</gene>